<dbReference type="Proteomes" id="UP001470230">
    <property type="component" value="Unassembled WGS sequence"/>
</dbReference>
<comment type="caution">
    <text evidence="2">The sequence shown here is derived from an EMBL/GenBank/DDBJ whole genome shotgun (WGS) entry which is preliminary data.</text>
</comment>
<feature type="region of interest" description="Disordered" evidence="1">
    <location>
        <begin position="432"/>
        <end position="468"/>
    </location>
</feature>
<reference evidence="2 3" key="1">
    <citation type="submission" date="2024-04" db="EMBL/GenBank/DDBJ databases">
        <title>Tritrichomonas musculus Genome.</title>
        <authorList>
            <person name="Alves-Ferreira E."/>
            <person name="Grigg M."/>
            <person name="Lorenzi H."/>
            <person name="Galac M."/>
        </authorList>
    </citation>
    <scope>NUCLEOTIDE SEQUENCE [LARGE SCALE GENOMIC DNA]</scope>
    <source>
        <strain evidence="2 3">EAF2021</strain>
    </source>
</reference>
<feature type="compositionally biased region" description="Basic and acidic residues" evidence="1">
    <location>
        <begin position="432"/>
        <end position="452"/>
    </location>
</feature>
<protein>
    <recommendedName>
        <fullName evidence="4">VPS9 domain-containing protein</fullName>
    </recommendedName>
</protein>
<gene>
    <name evidence="2" type="ORF">M9Y10_026457</name>
</gene>
<keyword evidence="3" id="KW-1185">Reference proteome</keyword>
<accession>A0ABR2H9Z5</accession>
<evidence type="ECO:0008006" key="4">
    <source>
        <dbReference type="Google" id="ProtNLM"/>
    </source>
</evidence>
<dbReference type="EMBL" id="JAPFFF010000039">
    <property type="protein sequence ID" value="KAK8842225.1"/>
    <property type="molecule type" value="Genomic_DNA"/>
</dbReference>
<sequence>MATHIYKYIVNVQRIIFNTRDAYDLECLSYKELKSNIISEFYQNQINIKRCFSLMYEYTQIFRFDRTKINWRFFSAIHQAESVNTSESISNWNQFLGEFGAFSRQCNAENNYNIVDLLTYNTFPSLFGLLSDLEISDSIDIEKEVKSTIPNFQLFTCFLLKEFFFYKEIKQTLISGKKVINVPLHDRIETFLRFSRSVFITPSFLYFVHTVFAPIILKFRSYYSDIETSEKGSNVLIENTTSCLFEKLLEAFKENIEKCPSEISHFFKALNLGIKLFNQIENVENGDKVALTCTSYVFYVNFIRLLFIDPLHFCIIGFHQNNSLFERDELFEGKLKEVSQRFVEVLLQSVDDEVDFSYIKKLYRKSDEGQIEGEFIQPKPKFIIIDQYDKKILEIFKSQKKDLSQFNDCFNQSYSIDQYQLFKVNLKSDSQKVENKKQPQNEKEHKKQQHDNDNDEEDESEDFDTNDGDLSTSFNGIIGNHDDLAYIQMCISLKNLISVAPPLPMKSEFKVDCDKNTSYPELFKRVIEKALYRDILSIRNADARKDYFNSFTSNYHKFPSNPSQLEKLFKFVLERSNPNSRLIPQSPEKELKIFSISKQNLRDRIDISREKKTINEVLKHQAAVLYVKLFSVFLMMTHDTNSELIKMKSEMVKKLTFFQNYLNDISFPSETPSAVTLSSDIEQTKEFFTYIQKVHSLFVKEVGNFQYANEVIHSYFFKNLNYYSFLITRPHLIAKDMALSARFVTCDMKSKRESQNSTFEYNTFVLPSEVISNIELISEPRKMLSNALSENEVPFNKAMLLSKAFQEVSKTFDLNIDKGDSLFEVIAYIIATLHCAHFASAYEFVSDFVSDFYEIIGKELSDFFLILNKVSSRLNGKVIENNFSGSLGSSSHSVEIENLNQNNLY</sequence>
<evidence type="ECO:0000313" key="3">
    <source>
        <dbReference type="Proteomes" id="UP001470230"/>
    </source>
</evidence>
<proteinExistence type="predicted"/>
<evidence type="ECO:0000313" key="2">
    <source>
        <dbReference type="EMBL" id="KAK8842225.1"/>
    </source>
</evidence>
<name>A0ABR2H9Z5_9EUKA</name>
<feature type="compositionally biased region" description="Acidic residues" evidence="1">
    <location>
        <begin position="453"/>
        <end position="467"/>
    </location>
</feature>
<organism evidence="2 3">
    <name type="scientific">Tritrichomonas musculus</name>
    <dbReference type="NCBI Taxonomy" id="1915356"/>
    <lineage>
        <taxon>Eukaryota</taxon>
        <taxon>Metamonada</taxon>
        <taxon>Parabasalia</taxon>
        <taxon>Tritrichomonadida</taxon>
        <taxon>Tritrichomonadidae</taxon>
        <taxon>Tritrichomonas</taxon>
    </lineage>
</organism>
<evidence type="ECO:0000256" key="1">
    <source>
        <dbReference type="SAM" id="MobiDB-lite"/>
    </source>
</evidence>